<protein>
    <submittedName>
        <fullName evidence="2">Uncharacterized protein</fullName>
    </submittedName>
</protein>
<accession>A0A2P2NWC7</accession>
<organism evidence="2">
    <name type="scientific">Rhizophora mucronata</name>
    <name type="common">Asiatic mangrove</name>
    <dbReference type="NCBI Taxonomy" id="61149"/>
    <lineage>
        <taxon>Eukaryota</taxon>
        <taxon>Viridiplantae</taxon>
        <taxon>Streptophyta</taxon>
        <taxon>Embryophyta</taxon>
        <taxon>Tracheophyta</taxon>
        <taxon>Spermatophyta</taxon>
        <taxon>Magnoliopsida</taxon>
        <taxon>eudicotyledons</taxon>
        <taxon>Gunneridae</taxon>
        <taxon>Pentapetalae</taxon>
        <taxon>rosids</taxon>
        <taxon>fabids</taxon>
        <taxon>Malpighiales</taxon>
        <taxon>Rhizophoraceae</taxon>
        <taxon>Rhizophora</taxon>
    </lineage>
</organism>
<feature type="transmembrane region" description="Helical" evidence="1">
    <location>
        <begin position="14"/>
        <end position="40"/>
    </location>
</feature>
<keyword evidence="1" id="KW-1133">Transmembrane helix</keyword>
<dbReference type="AlphaFoldDB" id="A0A2P2NWC7"/>
<evidence type="ECO:0000256" key="1">
    <source>
        <dbReference type="SAM" id="Phobius"/>
    </source>
</evidence>
<proteinExistence type="predicted"/>
<keyword evidence="1" id="KW-0812">Transmembrane</keyword>
<name>A0A2P2NWC7_RHIMU</name>
<evidence type="ECO:0000313" key="2">
    <source>
        <dbReference type="EMBL" id="MBX46838.1"/>
    </source>
</evidence>
<dbReference type="EMBL" id="GGEC01066354">
    <property type="protein sequence ID" value="MBX46838.1"/>
    <property type="molecule type" value="Transcribed_RNA"/>
</dbReference>
<sequence>MLSIHVTIIMLEKLMLYVCLTLQSLFYPPHFVLVLIVFLLHKQTRLLMQF</sequence>
<reference evidence="2" key="1">
    <citation type="submission" date="2018-02" db="EMBL/GenBank/DDBJ databases">
        <title>Rhizophora mucronata_Transcriptome.</title>
        <authorList>
            <person name="Meera S.P."/>
            <person name="Sreeshan A."/>
            <person name="Augustine A."/>
        </authorList>
    </citation>
    <scope>NUCLEOTIDE SEQUENCE</scope>
    <source>
        <tissue evidence="2">Leaf</tissue>
    </source>
</reference>
<keyword evidence="1" id="KW-0472">Membrane</keyword>